<dbReference type="Proteomes" id="UP000552097">
    <property type="component" value="Unassembled WGS sequence"/>
</dbReference>
<evidence type="ECO:0000313" key="2">
    <source>
        <dbReference type="EMBL" id="MBB5807330.1"/>
    </source>
</evidence>
<keyword evidence="3" id="KW-1185">Reference proteome</keyword>
<name>A0A7W9HRW0_9PSEU</name>
<feature type="compositionally biased region" description="Basic and acidic residues" evidence="1">
    <location>
        <begin position="1"/>
        <end position="31"/>
    </location>
</feature>
<dbReference type="EMBL" id="JACHMO010000001">
    <property type="protein sequence ID" value="MBB5807330.1"/>
    <property type="molecule type" value="Genomic_DNA"/>
</dbReference>
<evidence type="ECO:0000256" key="1">
    <source>
        <dbReference type="SAM" id="MobiDB-lite"/>
    </source>
</evidence>
<accession>A0A7W9HRW0</accession>
<comment type="caution">
    <text evidence="2">The sequence shown here is derived from an EMBL/GenBank/DDBJ whole genome shotgun (WGS) entry which is preliminary data.</text>
</comment>
<feature type="region of interest" description="Disordered" evidence="1">
    <location>
        <begin position="1"/>
        <end position="63"/>
    </location>
</feature>
<protein>
    <submittedName>
        <fullName evidence="2">Uncharacterized protein</fullName>
    </submittedName>
</protein>
<evidence type="ECO:0000313" key="3">
    <source>
        <dbReference type="Proteomes" id="UP000552097"/>
    </source>
</evidence>
<organism evidence="2 3">
    <name type="scientific">Saccharothrix ecbatanensis</name>
    <dbReference type="NCBI Taxonomy" id="1105145"/>
    <lineage>
        <taxon>Bacteria</taxon>
        <taxon>Bacillati</taxon>
        <taxon>Actinomycetota</taxon>
        <taxon>Actinomycetes</taxon>
        <taxon>Pseudonocardiales</taxon>
        <taxon>Pseudonocardiaceae</taxon>
        <taxon>Saccharothrix</taxon>
    </lineage>
</organism>
<proteinExistence type="predicted"/>
<reference evidence="2 3" key="1">
    <citation type="submission" date="2020-08" db="EMBL/GenBank/DDBJ databases">
        <title>Sequencing the genomes of 1000 actinobacteria strains.</title>
        <authorList>
            <person name="Klenk H.-P."/>
        </authorList>
    </citation>
    <scope>NUCLEOTIDE SEQUENCE [LARGE SCALE GENOMIC DNA]</scope>
    <source>
        <strain evidence="2 3">DSM 45486</strain>
    </source>
</reference>
<dbReference type="AlphaFoldDB" id="A0A7W9HRW0"/>
<sequence length="63" mass="7095">MARSWNDVKADKADRDSSAGRDMPQAREDARHRTHAYILDHRRGLTPGTPKGGLRRGDRPSAR</sequence>
<gene>
    <name evidence="2" type="ORF">F4560_007098</name>
</gene>